<dbReference type="EMBL" id="CAMAPC010000002">
    <property type="protein sequence ID" value="CAH9050460.1"/>
    <property type="molecule type" value="Genomic_DNA"/>
</dbReference>
<evidence type="ECO:0000313" key="3">
    <source>
        <dbReference type="Proteomes" id="UP001152467"/>
    </source>
</evidence>
<feature type="chain" id="PRO_5040809878" evidence="1">
    <location>
        <begin position="22"/>
        <end position="173"/>
    </location>
</feature>
<name>A0A9W4VRJ8_9GAMM</name>
<sequence length="173" mass="20159">MKLHLKACFLILLSFSTFVLGTPSNDKSPTIKEFFLASPYAHFTMHQNGRFIAYSESSSDKYEIKVHDVINNTSYVVYTAKRFEVETIKKEYYVRWVNHDNKIQDIVWLGNSVLALKETSKNSFRRFIVVKLNIEDNSVSQKKVSFLNQNGYWANPVVSSNRYAMFAKYKNDD</sequence>
<comment type="caution">
    <text evidence="2">The sequence shown here is derived from an EMBL/GenBank/DDBJ whole genome shotgun (WGS) entry which is preliminary data.</text>
</comment>
<reference evidence="2" key="1">
    <citation type="submission" date="2022-07" db="EMBL/GenBank/DDBJ databases">
        <authorList>
            <person name="Criscuolo A."/>
        </authorList>
    </citation>
    <scope>NUCLEOTIDE SEQUENCE</scope>
    <source>
        <strain evidence="2">CIP111854</strain>
    </source>
</reference>
<dbReference type="AlphaFoldDB" id="A0A9W4VRJ8"/>
<feature type="signal peptide" evidence="1">
    <location>
        <begin position="1"/>
        <end position="21"/>
    </location>
</feature>
<organism evidence="2 3">
    <name type="scientific">Pseudoalteromonas holothuriae</name>
    <dbReference type="NCBI Taxonomy" id="2963714"/>
    <lineage>
        <taxon>Bacteria</taxon>
        <taxon>Pseudomonadati</taxon>
        <taxon>Pseudomonadota</taxon>
        <taxon>Gammaproteobacteria</taxon>
        <taxon>Alteromonadales</taxon>
        <taxon>Pseudoalteromonadaceae</taxon>
        <taxon>Pseudoalteromonas</taxon>
    </lineage>
</organism>
<gene>
    <name evidence="2" type="ORF">PSECIP111854_00535</name>
</gene>
<evidence type="ECO:0000256" key="1">
    <source>
        <dbReference type="SAM" id="SignalP"/>
    </source>
</evidence>
<dbReference type="Proteomes" id="UP001152467">
    <property type="component" value="Unassembled WGS sequence"/>
</dbReference>
<evidence type="ECO:0000313" key="2">
    <source>
        <dbReference type="EMBL" id="CAH9050460.1"/>
    </source>
</evidence>
<dbReference type="RefSeq" id="WP_261625720.1">
    <property type="nucleotide sequence ID" value="NZ_CAMAPC010000002.1"/>
</dbReference>
<accession>A0A9W4VRJ8</accession>
<protein>
    <submittedName>
        <fullName evidence="2">Uncharacterized protein</fullName>
    </submittedName>
</protein>
<proteinExistence type="predicted"/>
<keyword evidence="3" id="KW-1185">Reference proteome</keyword>
<keyword evidence="1" id="KW-0732">Signal</keyword>